<comment type="caution">
    <text evidence="13">The sequence shown here is derived from an EMBL/GenBank/DDBJ whole genome shotgun (WGS) entry which is preliminary data.</text>
</comment>
<dbReference type="FunCoup" id="A0A1C7N770">
    <property type="interactions" value="281"/>
</dbReference>
<sequence length="410" mass="46767">MIERGEQPEMPLPFVLNPLGSRDKRTISFGASSKRHSMVESFEEFNFPPTMASPSHNLQSSAHTTVPSSQQPEPARVVIIKGKRPSNTRNYKLYIGNTVFFCGGRFLTSRAFWAFGLSLFLISMPAILFIIFSCPWLWYHVSPAIPILFAYMFILTLAAMLKTSWTDPGILPRNLDSQSWIPNRRHESTDDGYGFRYSSMSEHSGFPLPKEVTISGTVVRLKYCETCCIYRPPRAKNEDHHCIWLNNCIGKRNYTTFFTFIICATILCCYTIAFSFYHVFIVFQETGQSFQASLLKTPVSFFVAIFCLLLLVPIGSLTSYHCFLMMRGVTTHEQLRSNLAQAPFEDHPYNFGNPLKNIYHILCRPHNKSYLARRKFAEEVYDIQPTNMTSNLSTATTSSIPLLPNQISND</sequence>
<evidence type="ECO:0000256" key="8">
    <source>
        <dbReference type="ARBA" id="ARBA00023315"/>
    </source>
</evidence>
<evidence type="ECO:0000256" key="4">
    <source>
        <dbReference type="ARBA" id="ARBA00022989"/>
    </source>
</evidence>
<evidence type="ECO:0000256" key="3">
    <source>
        <dbReference type="ARBA" id="ARBA00022692"/>
    </source>
</evidence>
<evidence type="ECO:0000256" key="6">
    <source>
        <dbReference type="ARBA" id="ARBA00023139"/>
    </source>
</evidence>
<reference evidence="13 14" key="1">
    <citation type="submission" date="2016-03" db="EMBL/GenBank/DDBJ databases">
        <title>Choanephora cucurbitarum.</title>
        <authorList>
            <person name="Min B."/>
            <person name="Park H."/>
            <person name="Park J.-H."/>
            <person name="Shin H.-D."/>
            <person name="Choi I.-G."/>
        </authorList>
    </citation>
    <scope>NUCLEOTIDE SEQUENCE [LARGE SCALE GENOMIC DNA]</scope>
    <source>
        <strain evidence="13 14">KUS-F28377</strain>
    </source>
</reference>
<dbReference type="PANTHER" id="PTHR22883">
    <property type="entry name" value="ZINC FINGER DHHC DOMAIN CONTAINING PROTEIN"/>
    <property type="match status" value="1"/>
</dbReference>
<dbReference type="GO" id="GO:0005783">
    <property type="term" value="C:endoplasmic reticulum"/>
    <property type="evidence" value="ECO:0007669"/>
    <property type="project" value="TreeGrafter"/>
</dbReference>
<keyword evidence="4 11" id="KW-1133">Transmembrane helix</keyword>
<evidence type="ECO:0000313" key="14">
    <source>
        <dbReference type="Proteomes" id="UP000093000"/>
    </source>
</evidence>
<proteinExistence type="inferred from homology"/>
<evidence type="ECO:0000256" key="1">
    <source>
        <dbReference type="ARBA" id="ARBA00004127"/>
    </source>
</evidence>
<feature type="transmembrane region" description="Helical" evidence="11">
    <location>
        <begin position="111"/>
        <end position="138"/>
    </location>
</feature>
<protein>
    <recommendedName>
        <fullName evidence="11">Palmitoyltransferase</fullName>
        <ecNumber evidence="11">2.3.1.225</ecNumber>
    </recommendedName>
</protein>
<organism evidence="13 14">
    <name type="scientific">Choanephora cucurbitarum</name>
    <dbReference type="NCBI Taxonomy" id="101091"/>
    <lineage>
        <taxon>Eukaryota</taxon>
        <taxon>Fungi</taxon>
        <taxon>Fungi incertae sedis</taxon>
        <taxon>Mucoromycota</taxon>
        <taxon>Mucoromycotina</taxon>
        <taxon>Mucoromycetes</taxon>
        <taxon>Mucorales</taxon>
        <taxon>Mucorineae</taxon>
        <taxon>Choanephoraceae</taxon>
        <taxon>Choanephoroideae</taxon>
        <taxon>Choanephora</taxon>
    </lineage>
</organism>
<dbReference type="EC" id="2.3.1.225" evidence="11"/>
<evidence type="ECO:0000256" key="9">
    <source>
        <dbReference type="ARBA" id="ARBA00023463"/>
    </source>
</evidence>
<dbReference type="AlphaFoldDB" id="A0A1C7N770"/>
<dbReference type="GO" id="GO:0019706">
    <property type="term" value="F:protein-cysteine S-palmitoyltransferase activity"/>
    <property type="evidence" value="ECO:0007669"/>
    <property type="project" value="UniProtKB-EC"/>
</dbReference>
<dbReference type="STRING" id="101091.A0A1C7N770"/>
<evidence type="ECO:0000256" key="5">
    <source>
        <dbReference type="ARBA" id="ARBA00023136"/>
    </source>
</evidence>
<evidence type="ECO:0000256" key="2">
    <source>
        <dbReference type="ARBA" id="ARBA00022679"/>
    </source>
</evidence>
<dbReference type="Pfam" id="PF01529">
    <property type="entry name" value="DHHC"/>
    <property type="match status" value="1"/>
</dbReference>
<dbReference type="InParanoid" id="A0A1C7N770"/>
<dbReference type="EMBL" id="LUGH01000510">
    <property type="protein sequence ID" value="OBZ84439.1"/>
    <property type="molecule type" value="Genomic_DNA"/>
</dbReference>
<feature type="transmembrane region" description="Helical" evidence="11">
    <location>
        <begin position="301"/>
        <end position="326"/>
    </location>
</feature>
<accession>A0A1C7N770</accession>
<comment type="catalytic activity">
    <reaction evidence="10 11">
        <text>L-cysteinyl-[protein] + hexadecanoyl-CoA = S-hexadecanoyl-L-cysteinyl-[protein] + CoA</text>
        <dbReference type="Rhea" id="RHEA:36683"/>
        <dbReference type="Rhea" id="RHEA-COMP:10131"/>
        <dbReference type="Rhea" id="RHEA-COMP:11032"/>
        <dbReference type="ChEBI" id="CHEBI:29950"/>
        <dbReference type="ChEBI" id="CHEBI:57287"/>
        <dbReference type="ChEBI" id="CHEBI:57379"/>
        <dbReference type="ChEBI" id="CHEBI:74151"/>
        <dbReference type="EC" id="2.3.1.225"/>
    </reaction>
</comment>
<evidence type="ECO:0000313" key="13">
    <source>
        <dbReference type="EMBL" id="OBZ84439.1"/>
    </source>
</evidence>
<keyword evidence="8 11" id="KW-0012">Acyltransferase</keyword>
<dbReference type="OrthoDB" id="9909019at2759"/>
<dbReference type="GO" id="GO:0005794">
    <property type="term" value="C:Golgi apparatus"/>
    <property type="evidence" value="ECO:0007669"/>
    <property type="project" value="TreeGrafter"/>
</dbReference>
<keyword evidence="14" id="KW-1185">Reference proteome</keyword>
<dbReference type="PANTHER" id="PTHR22883:SF43">
    <property type="entry name" value="PALMITOYLTRANSFERASE APP"/>
    <property type="match status" value="1"/>
</dbReference>
<keyword evidence="2 11" id="KW-0808">Transferase</keyword>
<evidence type="ECO:0000256" key="7">
    <source>
        <dbReference type="ARBA" id="ARBA00023288"/>
    </source>
</evidence>
<comment type="similarity">
    <text evidence="9">Belongs to the DHHC palmitoyltransferase family. ERF2/ZDHHC9 subfamily.</text>
</comment>
<feature type="transmembrane region" description="Helical" evidence="11">
    <location>
        <begin position="144"/>
        <end position="161"/>
    </location>
</feature>
<dbReference type="InterPro" id="IPR001594">
    <property type="entry name" value="Palmitoyltrfase_DHHC"/>
</dbReference>
<evidence type="ECO:0000256" key="11">
    <source>
        <dbReference type="RuleBase" id="RU079119"/>
    </source>
</evidence>
<feature type="transmembrane region" description="Helical" evidence="11">
    <location>
        <begin position="257"/>
        <end position="281"/>
    </location>
</feature>
<dbReference type="GO" id="GO:0006612">
    <property type="term" value="P:protein targeting to membrane"/>
    <property type="evidence" value="ECO:0007669"/>
    <property type="project" value="TreeGrafter"/>
</dbReference>
<feature type="domain" description="Palmitoyltransferase DHHC" evidence="12">
    <location>
        <begin position="221"/>
        <end position="337"/>
    </location>
</feature>
<comment type="subcellular location">
    <subcellularLocation>
        <location evidence="1">Endomembrane system</location>
        <topology evidence="1">Multi-pass membrane protein</topology>
    </subcellularLocation>
</comment>
<keyword evidence="7" id="KW-0449">Lipoprotein</keyword>
<dbReference type="Proteomes" id="UP000093000">
    <property type="component" value="Unassembled WGS sequence"/>
</dbReference>
<comment type="domain">
    <text evidence="11">The DHHC domain is required for palmitoyltransferase activity.</text>
</comment>
<keyword evidence="5 11" id="KW-0472">Membrane</keyword>
<evidence type="ECO:0000256" key="10">
    <source>
        <dbReference type="ARBA" id="ARBA00048048"/>
    </source>
</evidence>
<gene>
    <name evidence="13" type="primary">erf2</name>
    <name evidence="13" type="ORF">A0J61_07512</name>
</gene>
<name>A0A1C7N770_9FUNG</name>
<keyword evidence="3 11" id="KW-0812">Transmembrane</keyword>
<evidence type="ECO:0000259" key="12">
    <source>
        <dbReference type="Pfam" id="PF01529"/>
    </source>
</evidence>
<keyword evidence="6" id="KW-0564">Palmitate</keyword>
<dbReference type="PROSITE" id="PS50216">
    <property type="entry name" value="DHHC"/>
    <property type="match status" value="1"/>
</dbReference>
<dbReference type="InterPro" id="IPR039859">
    <property type="entry name" value="PFA4/ZDH16/20/ERF2-like"/>
</dbReference>